<proteinExistence type="predicted"/>
<dbReference type="Proteomes" id="UP000028547">
    <property type="component" value="Unassembled WGS sequence"/>
</dbReference>
<accession>A0A084SSE3</accession>
<name>A0A084SSE3_9BACT</name>
<organism evidence="1 2">
    <name type="scientific">Archangium violaceum Cb vi76</name>
    <dbReference type="NCBI Taxonomy" id="1406225"/>
    <lineage>
        <taxon>Bacteria</taxon>
        <taxon>Pseudomonadati</taxon>
        <taxon>Myxococcota</taxon>
        <taxon>Myxococcia</taxon>
        <taxon>Myxococcales</taxon>
        <taxon>Cystobacterineae</taxon>
        <taxon>Archangiaceae</taxon>
        <taxon>Archangium</taxon>
    </lineage>
</organism>
<dbReference type="AlphaFoldDB" id="A0A084SSE3"/>
<dbReference type="EMBL" id="JPMI01000144">
    <property type="protein sequence ID" value="KFA91378.1"/>
    <property type="molecule type" value="Genomic_DNA"/>
</dbReference>
<dbReference type="Pfam" id="PF11153">
    <property type="entry name" value="DUF2931"/>
    <property type="match status" value="1"/>
</dbReference>
<gene>
    <name evidence="1" type="ORF">Q664_22230</name>
</gene>
<comment type="caution">
    <text evidence="1">The sequence shown here is derived from an EMBL/GenBank/DDBJ whole genome shotgun (WGS) entry which is preliminary data.</text>
</comment>
<protein>
    <recommendedName>
        <fullName evidence="3">DUF2931 family protein</fullName>
    </recommendedName>
</protein>
<evidence type="ECO:0000313" key="1">
    <source>
        <dbReference type="EMBL" id="KFA91378.1"/>
    </source>
</evidence>
<sequence length="291" mass="32104">MRLLSASLHLADGGLVGIQPKAMIANGWGELGAVSLVGEDLKTLPAELEVQWFSYTERKCYGGRFKLDQGKLTEEFQKKMIAPATDAPAVFTHLVIGFAPKGGISLWFNGEGGTKEVSHFTAAEVQFDMQAIIGTYPNVEVYATDVIARNRPAGSVKMSGHTADDFMKWSGRYRQDYRWHWAITATVPTRGVLAHYFNGEEYYWPQTPEKATSFTHPLPDAVTVRWGDGSDSGSKTLHFDDAELFAAFDKLGGAGKEAGILLELNRVTRTGKTFVQNETSIIELKNTKFSD</sequence>
<evidence type="ECO:0000313" key="2">
    <source>
        <dbReference type="Proteomes" id="UP000028547"/>
    </source>
</evidence>
<evidence type="ECO:0008006" key="3">
    <source>
        <dbReference type="Google" id="ProtNLM"/>
    </source>
</evidence>
<dbReference type="InterPro" id="IPR021326">
    <property type="entry name" value="DUF2931"/>
</dbReference>
<reference evidence="1 2" key="1">
    <citation type="submission" date="2014-07" db="EMBL/GenBank/DDBJ databases">
        <title>Draft Genome Sequence of Gephyronic Acid Producer, Cystobacter violaceus Strain Cb vi76.</title>
        <authorList>
            <person name="Stevens D.C."/>
            <person name="Young J."/>
            <person name="Carmichael R."/>
            <person name="Tan J."/>
            <person name="Taylor R.E."/>
        </authorList>
    </citation>
    <scope>NUCLEOTIDE SEQUENCE [LARGE SCALE GENOMIC DNA]</scope>
    <source>
        <strain evidence="1 2">Cb vi76</strain>
    </source>
</reference>